<dbReference type="InterPro" id="IPR029058">
    <property type="entry name" value="AB_hydrolase_fold"/>
</dbReference>
<evidence type="ECO:0000313" key="2">
    <source>
        <dbReference type="Proteomes" id="UP001596512"/>
    </source>
</evidence>
<reference evidence="2" key="1">
    <citation type="journal article" date="2019" name="Int. J. Syst. Evol. Microbiol.">
        <title>The Global Catalogue of Microorganisms (GCM) 10K type strain sequencing project: providing services to taxonomists for standard genome sequencing and annotation.</title>
        <authorList>
            <consortium name="The Broad Institute Genomics Platform"/>
            <consortium name="The Broad Institute Genome Sequencing Center for Infectious Disease"/>
            <person name="Wu L."/>
            <person name="Ma J."/>
        </authorList>
    </citation>
    <scope>NUCLEOTIDE SEQUENCE [LARGE SCALE GENOMIC DNA]</scope>
    <source>
        <strain evidence="2">JCM 17695</strain>
    </source>
</reference>
<protein>
    <submittedName>
        <fullName evidence="1">Uncharacterized protein</fullName>
    </submittedName>
</protein>
<evidence type="ECO:0000313" key="1">
    <source>
        <dbReference type="EMBL" id="MFC7613878.1"/>
    </source>
</evidence>
<dbReference type="EMBL" id="JBHTEY010000004">
    <property type="protein sequence ID" value="MFC7613878.1"/>
    <property type="molecule type" value="Genomic_DNA"/>
</dbReference>
<dbReference type="Proteomes" id="UP001596512">
    <property type="component" value="Unassembled WGS sequence"/>
</dbReference>
<name>A0ABW2TMW4_9PSEU</name>
<organism evidence="1 2">
    <name type="scientific">Actinokineospora soli</name>
    <dbReference type="NCBI Taxonomy" id="1048753"/>
    <lineage>
        <taxon>Bacteria</taxon>
        <taxon>Bacillati</taxon>
        <taxon>Actinomycetota</taxon>
        <taxon>Actinomycetes</taxon>
        <taxon>Pseudonocardiales</taxon>
        <taxon>Pseudonocardiaceae</taxon>
        <taxon>Actinokineospora</taxon>
    </lineage>
</organism>
<gene>
    <name evidence="1" type="ORF">ACFQV2_10245</name>
</gene>
<keyword evidence="2" id="KW-1185">Reference proteome</keyword>
<proteinExistence type="predicted"/>
<dbReference type="Gene3D" id="3.40.50.1820">
    <property type="entry name" value="alpha/beta hydrolase"/>
    <property type="match status" value="1"/>
</dbReference>
<accession>A0ABW2TMW4</accession>
<comment type="caution">
    <text evidence="1">The sequence shown here is derived from an EMBL/GenBank/DDBJ whole genome shotgun (WGS) entry which is preliminary data.</text>
</comment>
<dbReference type="SUPFAM" id="SSF53474">
    <property type="entry name" value="alpha/beta-Hydrolases"/>
    <property type="match status" value="1"/>
</dbReference>
<sequence length="115" mass="11743">MGWLRGRRPAAVAARHSAADVRARGTAAALESAVAGTPAWLAAELSRAWPRYGDGLADSLDAAAARPAPTLADLKSLDVPAGVACFTDDPIHPEQVAREWAGALPAASCTASASR</sequence>